<evidence type="ECO:0000313" key="1">
    <source>
        <dbReference type="EMBL" id="MFD1038185.1"/>
    </source>
</evidence>
<accession>A0ABW3LMQ2</accession>
<name>A0ABW3LMQ2_9BACI</name>
<evidence type="ECO:0000313" key="2">
    <source>
        <dbReference type="Proteomes" id="UP001597040"/>
    </source>
</evidence>
<comment type="caution">
    <text evidence="1">The sequence shown here is derived from an EMBL/GenBank/DDBJ whole genome shotgun (WGS) entry which is preliminary data.</text>
</comment>
<sequence length="303" mass="36293">MTQLIKLQDYITRYEWDIYRYPSQFIRLKQDNWKKLHYIWSHPEGNQTEEEQEKPSYLSKWKSFMKRKELKEEEPIKENSLPKTEEELKQYFLNKLFPFQLKWASSTVTDVSFFNSSYYQNDTLKYFLQRFPDTYLLMYYPIFNIKKAPVDGEVILISPIGIEIIQLVESHPHTTFKAGDERTWEVEKDSKQTNMLSPMIALKRTEQIVKSLLHANNIEFPITKVILSRTNHIIYSSEPYKTKIFGKQSYEKWFQEKRTLVAPLKNRQLKAAEILLKNCQTTAVKRPEWEEDTSIFSLDDEEV</sequence>
<protein>
    <submittedName>
        <fullName evidence="1">NERD domain-containing protein</fullName>
    </submittedName>
</protein>
<organism evidence="1 2">
    <name type="scientific">Virgibacillus byunsanensis</name>
    <dbReference type="NCBI Taxonomy" id="570945"/>
    <lineage>
        <taxon>Bacteria</taxon>
        <taxon>Bacillati</taxon>
        <taxon>Bacillota</taxon>
        <taxon>Bacilli</taxon>
        <taxon>Bacillales</taxon>
        <taxon>Bacillaceae</taxon>
        <taxon>Virgibacillus</taxon>
    </lineage>
</organism>
<dbReference type="RefSeq" id="WP_390360935.1">
    <property type="nucleotide sequence ID" value="NZ_JBHTKJ010000013.1"/>
</dbReference>
<keyword evidence="2" id="KW-1185">Reference proteome</keyword>
<dbReference type="EMBL" id="JBHTKJ010000013">
    <property type="protein sequence ID" value="MFD1038185.1"/>
    <property type="molecule type" value="Genomic_DNA"/>
</dbReference>
<dbReference type="Proteomes" id="UP001597040">
    <property type="component" value="Unassembled WGS sequence"/>
</dbReference>
<gene>
    <name evidence="1" type="ORF">ACFQ3N_07135</name>
</gene>
<reference evidence="2" key="1">
    <citation type="journal article" date="2019" name="Int. J. Syst. Evol. Microbiol.">
        <title>The Global Catalogue of Microorganisms (GCM) 10K type strain sequencing project: providing services to taxonomists for standard genome sequencing and annotation.</title>
        <authorList>
            <consortium name="The Broad Institute Genomics Platform"/>
            <consortium name="The Broad Institute Genome Sequencing Center for Infectious Disease"/>
            <person name="Wu L."/>
            <person name="Ma J."/>
        </authorList>
    </citation>
    <scope>NUCLEOTIDE SEQUENCE [LARGE SCALE GENOMIC DNA]</scope>
    <source>
        <strain evidence="2">CCUG 56754</strain>
    </source>
</reference>
<proteinExistence type="predicted"/>